<dbReference type="Pfam" id="PF19434">
    <property type="entry name" value="OPA1_C"/>
    <property type="match status" value="1"/>
</dbReference>
<name>A0AA38HJL4_9CUCU</name>
<organism evidence="2 3">
    <name type="scientific">Zophobas morio</name>
    <dbReference type="NCBI Taxonomy" id="2755281"/>
    <lineage>
        <taxon>Eukaryota</taxon>
        <taxon>Metazoa</taxon>
        <taxon>Ecdysozoa</taxon>
        <taxon>Arthropoda</taxon>
        <taxon>Hexapoda</taxon>
        <taxon>Insecta</taxon>
        <taxon>Pterygota</taxon>
        <taxon>Neoptera</taxon>
        <taxon>Endopterygota</taxon>
        <taxon>Coleoptera</taxon>
        <taxon>Polyphaga</taxon>
        <taxon>Cucujiformia</taxon>
        <taxon>Tenebrionidae</taxon>
        <taxon>Zophobas</taxon>
    </lineage>
</organism>
<evidence type="ECO:0000259" key="1">
    <source>
        <dbReference type="Pfam" id="PF19434"/>
    </source>
</evidence>
<dbReference type="InterPro" id="IPR045817">
    <property type="entry name" value="OPA1_C"/>
</dbReference>
<reference evidence="2" key="1">
    <citation type="journal article" date="2023" name="G3 (Bethesda)">
        <title>Whole genome assemblies of Zophobas morio and Tenebrio molitor.</title>
        <authorList>
            <person name="Kaur S."/>
            <person name="Stinson S.A."/>
            <person name="diCenzo G.C."/>
        </authorList>
    </citation>
    <scope>NUCLEOTIDE SEQUENCE</scope>
    <source>
        <strain evidence="2">QUZm001</strain>
    </source>
</reference>
<evidence type="ECO:0000313" key="3">
    <source>
        <dbReference type="Proteomes" id="UP001168821"/>
    </source>
</evidence>
<accession>A0AA38HJL4</accession>
<gene>
    <name evidence="2" type="ORF">Zmor_008912</name>
</gene>
<dbReference type="Proteomes" id="UP001168821">
    <property type="component" value="Unassembled WGS sequence"/>
</dbReference>
<comment type="caution">
    <text evidence="2">The sequence shown here is derived from an EMBL/GenBank/DDBJ whole genome shotgun (WGS) entry which is preliminary data.</text>
</comment>
<keyword evidence="3" id="KW-1185">Reference proteome</keyword>
<evidence type="ECO:0000313" key="2">
    <source>
        <dbReference type="EMBL" id="KAJ3616960.1"/>
    </source>
</evidence>
<sequence length="216" mass="25832">MARKKVLDEQYRKYFGPEFWEQLFYWRSRDELQARRAAIRHELRDYFATGQPVEELSSDDIIGIRSNITRARSLEVDDEMIKEVYRVLFTNYFFKSSIAASRFCKNAYHFHDAELAYAPNKLECQDIIMFWRIQEMLKITSKTLRQQILMQKAAHLEQEVKDELETYTLSDSVKKELIRGKRVELAEEIEIARVIKNKLENFIFQLKTQSSNLKEL</sequence>
<dbReference type="AlphaFoldDB" id="A0AA38HJL4"/>
<protein>
    <recommendedName>
        <fullName evidence="1">Dynamin-like GTPase OPA1 C-terminal domain-containing protein</fullName>
    </recommendedName>
</protein>
<feature type="domain" description="Dynamin-like GTPase OPA1 C-terminal" evidence="1">
    <location>
        <begin position="3"/>
        <end position="209"/>
    </location>
</feature>
<dbReference type="EMBL" id="JALNTZ010002539">
    <property type="protein sequence ID" value="KAJ3616960.1"/>
    <property type="molecule type" value="Genomic_DNA"/>
</dbReference>
<proteinExistence type="predicted"/>